<sequence>MILEVMEFFQQHQIFMYEQSENIIIILIVSHFKDINFYFHFSEELELKCKWQTQGSQHIQNSHNLLFQQQFQLIIYRNQHLKLLLKSIFKQVYQITQTQMPIIYKLCNIYQIVIYPTIPFIIYYQLYVFSGNYLTSDGLANTYAVIIHFNIFEVYRLFLMKIIRRRETRRKSNKGLKVKIHSQDLQLEEALREWVCLGFSNSCGGGTYLLFGNMTSGPIISQSVSALVLETSVQFIADQRWKVSLCQFEALPFPEYSFPVQRIGKTSLLFQNILQREFLLQYNKFSTSSMIYTCGKPIKSQKLSLQFDSNEKKYFYISFNIIIEVVITAIFINIYLNQTSNIQEIQENAKSKDQSNVIQKSNVIQQKLINSLYETAILLSYQKYQIQDSLKKQEDAIKKTLKAVDVILLDYESLVNYSKKQQLFIQQLVDKYKIPIEKIILGTKNSNSHQFIQNDFKSQLQQTGIYQCIK</sequence>
<evidence type="ECO:0000313" key="3">
    <source>
        <dbReference type="Proteomes" id="UP000689195"/>
    </source>
</evidence>
<gene>
    <name evidence="2" type="ORF">PPENT_87.1.T1000198</name>
</gene>
<reference evidence="2" key="1">
    <citation type="submission" date="2021-01" db="EMBL/GenBank/DDBJ databases">
        <authorList>
            <consortium name="Genoscope - CEA"/>
            <person name="William W."/>
        </authorList>
    </citation>
    <scope>NUCLEOTIDE SEQUENCE</scope>
</reference>
<accession>A0A8S1WTS5</accession>
<keyword evidence="1" id="KW-0472">Membrane</keyword>
<organism evidence="2 3">
    <name type="scientific">Paramecium pentaurelia</name>
    <dbReference type="NCBI Taxonomy" id="43138"/>
    <lineage>
        <taxon>Eukaryota</taxon>
        <taxon>Sar</taxon>
        <taxon>Alveolata</taxon>
        <taxon>Ciliophora</taxon>
        <taxon>Intramacronucleata</taxon>
        <taxon>Oligohymenophorea</taxon>
        <taxon>Peniculida</taxon>
        <taxon>Parameciidae</taxon>
        <taxon>Paramecium</taxon>
    </lineage>
</organism>
<comment type="caution">
    <text evidence="2">The sequence shown here is derived from an EMBL/GenBank/DDBJ whole genome shotgun (WGS) entry which is preliminary data.</text>
</comment>
<dbReference type="EMBL" id="CAJJDO010000100">
    <property type="protein sequence ID" value="CAD8192141.1"/>
    <property type="molecule type" value="Genomic_DNA"/>
</dbReference>
<feature type="transmembrane region" description="Helical" evidence="1">
    <location>
        <begin position="140"/>
        <end position="159"/>
    </location>
</feature>
<keyword evidence="3" id="KW-1185">Reference proteome</keyword>
<name>A0A8S1WTS5_9CILI</name>
<evidence type="ECO:0008006" key="4">
    <source>
        <dbReference type="Google" id="ProtNLM"/>
    </source>
</evidence>
<keyword evidence="1" id="KW-0812">Transmembrane</keyword>
<dbReference type="InterPro" id="IPR000985">
    <property type="entry name" value="Lectin_LegA_CS"/>
</dbReference>
<dbReference type="Proteomes" id="UP000689195">
    <property type="component" value="Unassembled WGS sequence"/>
</dbReference>
<keyword evidence="1" id="KW-1133">Transmembrane helix</keyword>
<feature type="transmembrane region" description="Helical" evidence="1">
    <location>
        <begin position="314"/>
        <end position="336"/>
    </location>
</feature>
<evidence type="ECO:0000256" key="1">
    <source>
        <dbReference type="SAM" id="Phobius"/>
    </source>
</evidence>
<proteinExistence type="predicted"/>
<dbReference type="AlphaFoldDB" id="A0A8S1WTS5"/>
<protein>
    <recommendedName>
        <fullName evidence="4">Transmembrane protein</fullName>
    </recommendedName>
</protein>
<feature type="transmembrane region" description="Helical" evidence="1">
    <location>
        <begin position="109"/>
        <end position="128"/>
    </location>
</feature>
<evidence type="ECO:0000313" key="2">
    <source>
        <dbReference type="EMBL" id="CAD8192141.1"/>
    </source>
</evidence>
<dbReference type="PROSITE" id="PS00308">
    <property type="entry name" value="LECTIN_LEGUME_ALPHA"/>
    <property type="match status" value="1"/>
</dbReference>